<reference evidence="2 3" key="1">
    <citation type="submission" date="2013-07" db="EMBL/GenBank/DDBJ databases">
        <title>Comparative Genomic and Metabolomic Analysis of Twelve Strains of Pseudoalteromonas luteoviolacea.</title>
        <authorList>
            <person name="Vynne N.G."/>
            <person name="Mansson M."/>
            <person name="Gram L."/>
        </authorList>
    </citation>
    <scope>NUCLEOTIDE SEQUENCE [LARGE SCALE GENOMIC DNA]</scope>
    <source>
        <strain evidence="2 3">CPMOR-1</strain>
    </source>
</reference>
<accession>A0A167IXP0</accession>
<keyword evidence="1" id="KW-0812">Transmembrane</keyword>
<keyword evidence="1" id="KW-1133">Transmembrane helix</keyword>
<gene>
    <name evidence="2" type="ORF">N473_24845</name>
</gene>
<protein>
    <submittedName>
        <fullName evidence="2">Uncharacterized protein</fullName>
    </submittedName>
</protein>
<evidence type="ECO:0000313" key="3">
    <source>
        <dbReference type="Proteomes" id="UP000076486"/>
    </source>
</evidence>
<sequence length="57" mass="6588">MTFWQKQGQITSLTSRHKLARLELSEQSFGGFIPNNMLHLILGGIFAFFIDRGITYR</sequence>
<evidence type="ECO:0000256" key="1">
    <source>
        <dbReference type="SAM" id="Phobius"/>
    </source>
</evidence>
<organism evidence="2 3">
    <name type="scientific">Pseudoalteromonas luteoviolacea CPMOR-1</name>
    <dbReference type="NCBI Taxonomy" id="1365248"/>
    <lineage>
        <taxon>Bacteria</taxon>
        <taxon>Pseudomonadati</taxon>
        <taxon>Pseudomonadota</taxon>
        <taxon>Gammaproteobacteria</taxon>
        <taxon>Alteromonadales</taxon>
        <taxon>Pseudoalteromonadaceae</taxon>
        <taxon>Pseudoalteromonas</taxon>
    </lineage>
</organism>
<dbReference type="AlphaFoldDB" id="A0A167IXP0"/>
<keyword evidence="1" id="KW-0472">Membrane</keyword>
<dbReference type="Proteomes" id="UP000076486">
    <property type="component" value="Unassembled WGS sequence"/>
</dbReference>
<comment type="caution">
    <text evidence="2">The sequence shown here is derived from an EMBL/GenBank/DDBJ whole genome shotgun (WGS) entry which is preliminary data.</text>
</comment>
<dbReference type="PATRIC" id="fig|1365248.3.peg.4094"/>
<evidence type="ECO:0000313" key="2">
    <source>
        <dbReference type="EMBL" id="KZN60211.1"/>
    </source>
</evidence>
<dbReference type="EMBL" id="AUYC01000046">
    <property type="protein sequence ID" value="KZN60211.1"/>
    <property type="molecule type" value="Genomic_DNA"/>
</dbReference>
<name>A0A167IXP0_9GAMM</name>
<proteinExistence type="predicted"/>
<feature type="transmembrane region" description="Helical" evidence="1">
    <location>
        <begin position="32"/>
        <end position="50"/>
    </location>
</feature>